<feature type="domain" description="Mce/MlaD" evidence="8">
    <location>
        <begin position="167"/>
        <end position="227"/>
    </location>
</feature>
<evidence type="ECO:0000313" key="9">
    <source>
        <dbReference type="EMBL" id="CAA6814421.1"/>
    </source>
</evidence>
<dbReference type="Pfam" id="PF02470">
    <property type="entry name" value="MlaD"/>
    <property type="match status" value="3"/>
</dbReference>
<dbReference type="PANTHER" id="PTHR30462:SF0">
    <property type="entry name" value="INTERMEMBRANE TRANSPORT PROTEIN YEBT"/>
    <property type="match status" value="1"/>
</dbReference>
<keyword evidence="6 7" id="KW-0472">Membrane</keyword>
<feature type="domain" description="Mce/MlaD" evidence="8">
    <location>
        <begin position="47"/>
        <end position="136"/>
    </location>
</feature>
<feature type="non-terminal residue" evidence="9">
    <location>
        <position position="1"/>
    </location>
</feature>
<organism evidence="9">
    <name type="scientific">uncultured Thiotrichaceae bacterium</name>
    <dbReference type="NCBI Taxonomy" id="298394"/>
    <lineage>
        <taxon>Bacteria</taxon>
        <taxon>Pseudomonadati</taxon>
        <taxon>Pseudomonadota</taxon>
        <taxon>Gammaproteobacteria</taxon>
        <taxon>Thiotrichales</taxon>
        <taxon>Thiotrichaceae</taxon>
        <taxon>environmental samples</taxon>
    </lineage>
</organism>
<gene>
    <name evidence="9" type="ORF">HELGO_WM43040</name>
</gene>
<keyword evidence="5 7" id="KW-1133">Transmembrane helix</keyword>
<keyword evidence="4 7" id="KW-0812">Transmembrane</keyword>
<evidence type="ECO:0000256" key="4">
    <source>
        <dbReference type="ARBA" id="ARBA00022692"/>
    </source>
</evidence>
<evidence type="ECO:0000256" key="5">
    <source>
        <dbReference type="ARBA" id="ARBA00022989"/>
    </source>
</evidence>
<evidence type="ECO:0000256" key="6">
    <source>
        <dbReference type="ARBA" id="ARBA00023136"/>
    </source>
</evidence>
<dbReference type="InterPro" id="IPR003399">
    <property type="entry name" value="Mce/MlaD"/>
</dbReference>
<feature type="transmembrane region" description="Helical" evidence="7">
    <location>
        <begin position="24"/>
        <end position="43"/>
    </location>
</feature>
<reference evidence="9" key="1">
    <citation type="submission" date="2020-01" db="EMBL/GenBank/DDBJ databases">
        <authorList>
            <person name="Meier V. D."/>
            <person name="Meier V D."/>
        </authorList>
    </citation>
    <scope>NUCLEOTIDE SEQUENCE</scope>
    <source>
        <strain evidence="9">HLG_WM_MAG_08</strain>
    </source>
</reference>
<evidence type="ECO:0000256" key="7">
    <source>
        <dbReference type="SAM" id="Phobius"/>
    </source>
</evidence>
<accession>A0A6S6T0X0</accession>
<evidence type="ECO:0000256" key="1">
    <source>
        <dbReference type="ARBA" id="ARBA00004533"/>
    </source>
</evidence>
<feature type="domain" description="Mce/MlaD" evidence="8">
    <location>
        <begin position="298"/>
        <end position="394"/>
    </location>
</feature>
<name>A0A6S6T0X0_9GAMM</name>
<protein>
    <submittedName>
        <fullName evidence="9">Paraquat-inducible protein B</fullName>
    </submittedName>
</protein>
<dbReference type="PANTHER" id="PTHR30462">
    <property type="entry name" value="INTERMEMBRANE TRANSPORT PROTEIN PQIB-RELATED"/>
    <property type="match status" value="1"/>
</dbReference>
<evidence type="ECO:0000256" key="2">
    <source>
        <dbReference type="ARBA" id="ARBA00022475"/>
    </source>
</evidence>
<keyword evidence="3" id="KW-0997">Cell inner membrane</keyword>
<sequence>EAPPEPEYHLPEAAVRRHRAPSPVWLIPLAALLVGVWLLFQYWQQRGEVITVYFPSAEGIVAGSTEVRYKEVTVGKVKQVTLDDELNPMVTLSLGKSISRWLDCSAQFWVVKPRVRGAEVSGLGTLFSGTYVGMIPERPENQLNDDGSMFCYEGLEGAPVVKPDRPGREFTLVTESMGSLDIGSPLFYKQLEVGEVIRYKLSEESGQIELGVFIDQPYYQFVNKDTRFWNASGAEFKMNSVGAEFRMESLTSLIIGGIAFDSPREVGDNRMASEEFSSFTLYANFDSSREKQYANRLYYTVYFNGSLRGLGEGAPVEFQGIRVGAVEKIKMHLDPGSLDVRIPVLIAIEPQRFSEDITEQGSAEFMEGMVDKGMRATLQSGNLLTGQKYVALSFDKKAAPASIERGQFHAVFPTSTTQVEEISELALGIAEDVKVTLASISSFMQSSKLDDTVDSMNQVLGETETTVVAARQTMEDISQLLAKLESDTLPTLTNDASKVLRQLDQKTLPSLSGNLDQVSKDVSRVMQRVDSQTLPTLARGVNQLTQDTSKVMQRLDSQTLPTLARGVNQLTEDTSKVMQRVDKQTLPAAARMMNKIDQETLPVVNQMLKKVDQETLPAVRSTSGTINKASMDFSRSTHELNKTMQRLQGTLTHLDRMLAQNSPTQHQVAEMMEEVTRMARSVRLLTEQLEQQPESVLRGKRGVK</sequence>
<dbReference type="GO" id="GO:0005886">
    <property type="term" value="C:plasma membrane"/>
    <property type="evidence" value="ECO:0007669"/>
    <property type="project" value="UniProtKB-SubCell"/>
</dbReference>
<keyword evidence="2" id="KW-1003">Cell membrane</keyword>
<dbReference type="EMBL" id="CACVAV010000234">
    <property type="protein sequence ID" value="CAA6814421.1"/>
    <property type="molecule type" value="Genomic_DNA"/>
</dbReference>
<dbReference type="InterPro" id="IPR051800">
    <property type="entry name" value="PqiA-PqiB_transport"/>
</dbReference>
<dbReference type="AlphaFoldDB" id="A0A6S6T0X0"/>
<comment type="subcellular location">
    <subcellularLocation>
        <location evidence="1">Cell inner membrane</location>
    </subcellularLocation>
</comment>
<proteinExistence type="predicted"/>
<evidence type="ECO:0000259" key="8">
    <source>
        <dbReference type="Pfam" id="PF02470"/>
    </source>
</evidence>
<evidence type="ECO:0000256" key="3">
    <source>
        <dbReference type="ARBA" id="ARBA00022519"/>
    </source>
</evidence>